<dbReference type="SUPFAM" id="SSF52540">
    <property type="entry name" value="P-loop containing nucleoside triphosphate hydrolases"/>
    <property type="match status" value="1"/>
</dbReference>
<dbReference type="EMBL" id="JBHMEC010000017">
    <property type="protein sequence ID" value="MFB9150417.1"/>
    <property type="molecule type" value="Genomic_DNA"/>
</dbReference>
<gene>
    <name evidence="1" type="ORF">ACFFU4_11730</name>
</gene>
<dbReference type="GO" id="GO:0016301">
    <property type="term" value="F:kinase activity"/>
    <property type="evidence" value="ECO:0007669"/>
    <property type="project" value="UniProtKB-KW"/>
</dbReference>
<dbReference type="InterPro" id="IPR027417">
    <property type="entry name" value="P-loop_NTPase"/>
</dbReference>
<comment type="caution">
    <text evidence="1">The sequence shown here is derived from an EMBL/GenBank/DDBJ whole genome shotgun (WGS) entry which is preliminary data.</text>
</comment>
<sequence>MLVFSRQNLVLLSVPKTGSTAYEAALAPHAAMVIGAPPELKHAPVFRYNRFFRPMIERFIGEGPDVVAVMREPVDWLGSWYRYRRRDALAGHANSTAEVSFDEFVSAYCRGDQPPFARVGSQAKFLEPQRNGTRVTHLFSYEDQAGFRGFLERRLGVSIGPPSCNRSPPLSLDLSAHIEARLRRKYAADFALHDGIGPDGRYEVPAPSPPPVS</sequence>
<dbReference type="Gene3D" id="3.40.50.300">
    <property type="entry name" value="P-loop containing nucleotide triphosphate hydrolases"/>
    <property type="match status" value="1"/>
</dbReference>
<keyword evidence="1" id="KW-0418">Kinase</keyword>
<keyword evidence="2" id="KW-1185">Reference proteome</keyword>
<accession>A0ABV5I130</accession>
<reference evidence="1 2" key="1">
    <citation type="submission" date="2024-09" db="EMBL/GenBank/DDBJ databases">
        <authorList>
            <person name="Sun Q."/>
            <person name="Mori K."/>
        </authorList>
    </citation>
    <scope>NUCLEOTIDE SEQUENCE [LARGE SCALE GENOMIC DNA]</scope>
    <source>
        <strain evidence="1 2">CECT 9424</strain>
    </source>
</reference>
<proteinExistence type="predicted"/>
<evidence type="ECO:0000313" key="2">
    <source>
        <dbReference type="Proteomes" id="UP001589670"/>
    </source>
</evidence>
<evidence type="ECO:0000313" key="1">
    <source>
        <dbReference type="EMBL" id="MFB9150417.1"/>
    </source>
</evidence>
<keyword evidence="1" id="KW-0808">Transferase</keyword>
<protein>
    <submittedName>
        <fullName evidence="1">Gamma-glutamyl kinase</fullName>
    </submittedName>
</protein>
<dbReference type="RefSeq" id="WP_377069955.1">
    <property type="nucleotide sequence ID" value="NZ_JBHMEC010000017.1"/>
</dbReference>
<name>A0ABV5I130_9RHOB</name>
<organism evidence="1 2">
    <name type="scientific">Roseovarius ramblicola</name>
    <dbReference type="NCBI Taxonomy" id="2022336"/>
    <lineage>
        <taxon>Bacteria</taxon>
        <taxon>Pseudomonadati</taxon>
        <taxon>Pseudomonadota</taxon>
        <taxon>Alphaproteobacteria</taxon>
        <taxon>Rhodobacterales</taxon>
        <taxon>Roseobacteraceae</taxon>
        <taxon>Roseovarius</taxon>
    </lineage>
</organism>
<dbReference type="Proteomes" id="UP001589670">
    <property type="component" value="Unassembled WGS sequence"/>
</dbReference>